<evidence type="ECO:0000256" key="1">
    <source>
        <dbReference type="SAM" id="MobiDB-lite"/>
    </source>
</evidence>
<organism evidence="2 3">
    <name type="scientific">Blattamonas nauphoetae</name>
    <dbReference type="NCBI Taxonomy" id="2049346"/>
    <lineage>
        <taxon>Eukaryota</taxon>
        <taxon>Metamonada</taxon>
        <taxon>Preaxostyla</taxon>
        <taxon>Oxymonadida</taxon>
        <taxon>Blattamonas</taxon>
    </lineage>
</organism>
<comment type="caution">
    <text evidence="2">The sequence shown here is derived from an EMBL/GenBank/DDBJ whole genome shotgun (WGS) entry which is preliminary data.</text>
</comment>
<sequence>MEEDSAALNSTNDSCLNRLPDPSSSVHTLHEPFLNFEENTELSFEDKSTIFCSLVALVKAEYPFDNALQDRAVRFLEYLEPMWNKLDFTEIFITDLVPTSAGSPFGFIESIVTLLSSSHLTVVTAVLSFLQETTVESSTAILCRLVESGLVSNVLATVQPHTLPIAGNDTMMNNLVKIIKNFASPASPLSLSNLGITTAVDKYTHCEMIFEKVMLPSSQFVTFLISKRHVLSGRLFQSFMSLLDRFIDMAPFHRPTLEFALASPIVMGFSSCLSIVEDFHNLWDSLYFIYKSLKEWTYHGPEVAQSGKRMVQALFSEGFEDTLEQMMKHDKDGYSFDSVVYMSHSISQMLGSNVELTEDDDDEEESEDEVASLE</sequence>
<dbReference type="Proteomes" id="UP001281761">
    <property type="component" value="Unassembled WGS sequence"/>
</dbReference>
<protein>
    <submittedName>
        <fullName evidence="2">Uncharacterized protein</fullName>
    </submittedName>
</protein>
<keyword evidence="3" id="KW-1185">Reference proteome</keyword>
<feature type="compositionally biased region" description="Acidic residues" evidence="1">
    <location>
        <begin position="356"/>
        <end position="374"/>
    </location>
</feature>
<name>A0ABQ9Y278_9EUKA</name>
<accession>A0ABQ9Y278</accession>
<feature type="region of interest" description="Disordered" evidence="1">
    <location>
        <begin position="355"/>
        <end position="374"/>
    </location>
</feature>
<evidence type="ECO:0000313" key="3">
    <source>
        <dbReference type="Proteomes" id="UP001281761"/>
    </source>
</evidence>
<proteinExistence type="predicted"/>
<gene>
    <name evidence="2" type="ORF">BLNAU_7273</name>
</gene>
<reference evidence="2 3" key="1">
    <citation type="journal article" date="2022" name="bioRxiv">
        <title>Genomics of Preaxostyla Flagellates Illuminates Evolutionary Transitions and the Path Towards Mitochondrial Loss.</title>
        <authorList>
            <person name="Novak L.V.F."/>
            <person name="Treitli S.C."/>
            <person name="Pyrih J."/>
            <person name="Halakuc P."/>
            <person name="Pipaliya S.V."/>
            <person name="Vacek V."/>
            <person name="Brzon O."/>
            <person name="Soukal P."/>
            <person name="Eme L."/>
            <person name="Dacks J.B."/>
            <person name="Karnkowska A."/>
            <person name="Elias M."/>
            <person name="Hampl V."/>
        </authorList>
    </citation>
    <scope>NUCLEOTIDE SEQUENCE [LARGE SCALE GENOMIC DNA]</scope>
    <source>
        <strain evidence="2">NAU3</strain>
        <tissue evidence="2">Gut</tissue>
    </source>
</reference>
<evidence type="ECO:0000313" key="2">
    <source>
        <dbReference type="EMBL" id="KAK2957839.1"/>
    </source>
</evidence>
<dbReference type="EMBL" id="JARBJD010000043">
    <property type="protein sequence ID" value="KAK2957839.1"/>
    <property type="molecule type" value="Genomic_DNA"/>
</dbReference>